<sequence length="70" mass="7208">MSKAAKVLVDAAKTLTDAGNTLADAAMLTVESTKTMAEGAIKRRGLAQSYASRAVRGDAARLNTNASLLV</sequence>
<organism evidence="1 2">
    <name type="scientific">Eumeta variegata</name>
    <name type="common">Bagworm moth</name>
    <name type="synonym">Eumeta japonica</name>
    <dbReference type="NCBI Taxonomy" id="151549"/>
    <lineage>
        <taxon>Eukaryota</taxon>
        <taxon>Metazoa</taxon>
        <taxon>Ecdysozoa</taxon>
        <taxon>Arthropoda</taxon>
        <taxon>Hexapoda</taxon>
        <taxon>Insecta</taxon>
        <taxon>Pterygota</taxon>
        <taxon>Neoptera</taxon>
        <taxon>Endopterygota</taxon>
        <taxon>Lepidoptera</taxon>
        <taxon>Glossata</taxon>
        <taxon>Ditrysia</taxon>
        <taxon>Tineoidea</taxon>
        <taxon>Psychidae</taxon>
        <taxon>Oiketicinae</taxon>
        <taxon>Eumeta</taxon>
    </lineage>
</organism>
<proteinExistence type="predicted"/>
<dbReference type="AlphaFoldDB" id="A0A4C1VXK5"/>
<accession>A0A4C1VXK5</accession>
<dbReference type="EMBL" id="BGZK01000421">
    <property type="protein sequence ID" value="GBP42654.1"/>
    <property type="molecule type" value="Genomic_DNA"/>
</dbReference>
<dbReference type="Proteomes" id="UP000299102">
    <property type="component" value="Unassembled WGS sequence"/>
</dbReference>
<name>A0A4C1VXK5_EUMVA</name>
<keyword evidence="2" id="KW-1185">Reference proteome</keyword>
<evidence type="ECO:0000313" key="2">
    <source>
        <dbReference type="Proteomes" id="UP000299102"/>
    </source>
</evidence>
<reference evidence="1 2" key="1">
    <citation type="journal article" date="2019" name="Commun. Biol.">
        <title>The bagworm genome reveals a unique fibroin gene that provides high tensile strength.</title>
        <authorList>
            <person name="Kono N."/>
            <person name="Nakamura H."/>
            <person name="Ohtoshi R."/>
            <person name="Tomita M."/>
            <person name="Numata K."/>
            <person name="Arakawa K."/>
        </authorList>
    </citation>
    <scope>NUCLEOTIDE SEQUENCE [LARGE SCALE GENOMIC DNA]</scope>
</reference>
<evidence type="ECO:0000313" key="1">
    <source>
        <dbReference type="EMBL" id="GBP42654.1"/>
    </source>
</evidence>
<comment type="caution">
    <text evidence="1">The sequence shown here is derived from an EMBL/GenBank/DDBJ whole genome shotgun (WGS) entry which is preliminary data.</text>
</comment>
<gene>
    <name evidence="1" type="ORF">EVAR_87205_1</name>
</gene>
<protein>
    <submittedName>
        <fullName evidence="1">Uncharacterized protein</fullName>
    </submittedName>
</protein>